<keyword evidence="2" id="KW-0378">Hydrolase</keyword>
<evidence type="ECO:0000259" key="1">
    <source>
        <dbReference type="Pfam" id="PF12697"/>
    </source>
</evidence>
<dbReference type="Gene3D" id="3.40.50.1820">
    <property type="entry name" value="alpha/beta hydrolase"/>
    <property type="match status" value="1"/>
</dbReference>
<organism evidence="2 3">
    <name type="scientific">Bimuria novae-zelandiae CBS 107.79</name>
    <dbReference type="NCBI Taxonomy" id="1447943"/>
    <lineage>
        <taxon>Eukaryota</taxon>
        <taxon>Fungi</taxon>
        <taxon>Dikarya</taxon>
        <taxon>Ascomycota</taxon>
        <taxon>Pezizomycotina</taxon>
        <taxon>Dothideomycetes</taxon>
        <taxon>Pleosporomycetidae</taxon>
        <taxon>Pleosporales</taxon>
        <taxon>Massarineae</taxon>
        <taxon>Didymosphaeriaceae</taxon>
        <taxon>Bimuria</taxon>
    </lineage>
</organism>
<dbReference type="SUPFAM" id="SSF53474">
    <property type="entry name" value="alpha/beta-Hydrolases"/>
    <property type="match status" value="1"/>
</dbReference>
<dbReference type="AlphaFoldDB" id="A0A6A5UJA2"/>
<dbReference type="PANTHER" id="PTHR43194:SF2">
    <property type="entry name" value="PEROXISOMAL MEMBRANE PROTEIN LPX1"/>
    <property type="match status" value="1"/>
</dbReference>
<dbReference type="Pfam" id="PF12697">
    <property type="entry name" value="Abhydrolase_6"/>
    <property type="match status" value="1"/>
</dbReference>
<reference evidence="2" key="1">
    <citation type="journal article" date="2020" name="Stud. Mycol.">
        <title>101 Dothideomycetes genomes: a test case for predicting lifestyles and emergence of pathogens.</title>
        <authorList>
            <person name="Haridas S."/>
            <person name="Albert R."/>
            <person name="Binder M."/>
            <person name="Bloem J."/>
            <person name="Labutti K."/>
            <person name="Salamov A."/>
            <person name="Andreopoulos B."/>
            <person name="Baker S."/>
            <person name="Barry K."/>
            <person name="Bills G."/>
            <person name="Bluhm B."/>
            <person name="Cannon C."/>
            <person name="Castanera R."/>
            <person name="Culley D."/>
            <person name="Daum C."/>
            <person name="Ezra D."/>
            <person name="Gonzalez J."/>
            <person name="Henrissat B."/>
            <person name="Kuo A."/>
            <person name="Liang C."/>
            <person name="Lipzen A."/>
            <person name="Lutzoni F."/>
            <person name="Magnuson J."/>
            <person name="Mondo S."/>
            <person name="Nolan M."/>
            <person name="Ohm R."/>
            <person name="Pangilinan J."/>
            <person name="Park H.-J."/>
            <person name="Ramirez L."/>
            <person name="Alfaro M."/>
            <person name="Sun H."/>
            <person name="Tritt A."/>
            <person name="Yoshinaga Y."/>
            <person name="Zwiers L.-H."/>
            <person name="Turgeon B."/>
            <person name="Goodwin S."/>
            <person name="Spatafora J."/>
            <person name="Crous P."/>
            <person name="Grigoriev I."/>
        </authorList>
    </citation>
    <scope>NUCLEOTIDE SEQUENCE</scope>
    <source>
        <strain evidence="2">CBS 107.79</strain>
    </source>
</reference>
<dbReference type="GO" id="GO:0016787">
    <property type="term" value="F:hydrolase activity"/>
    <property type="evidence" value="ECO:0007669"/>
    <property type="project" value="UniProtKB-KW"/>
</dbReference>
<dbReference type="InterPro" id="IPR050228">
    <property type="entry name" value="Carboxylesterase_BioH"/>
</dbReference>
<feature type="domain" description="AB hydrolase-1" evidence="1">
    <location>
        <begin position="57"/>
        <end position="295"/>
    </location>
</feature>
<accession>A0A6A5UJA2</accession>
<sequence length="363" mass="40063">MVFGPFVLQWAPPSPNPPAPTPLPDGITRSSIHTQSGPLELLTGLPKTASDDAKPPLFFAHGGFGCAEVWLEYMQYFSARGYPCYAISYRGHGKSWSPCLPTLYFTTRHTMAEDLAAGVRYVEAAESARRGASSTTRVVLVAHSAGGALSQYALSRKMIQVQGFCMLAAVPGFGSWSCYKHWALTAPIHFPYRGFHPRYVLATVPQIHEAFFTAETPIAHVQRFASLLSAYESMLWPVQALFAFVTGPDVLSSITGWGRPSRATESSQKEDASSEPSERLLVLAAEKDVLCTPSVLEDAAQRYSLAYKNMVSSGEIKGVVSTQREIRDNGVRFRVVKGLAHHLQNHEEWEKGADEVRRWLEQL</sequence>
<dbReference type="PANTHER" id="PTHR43194">
    <property type="entry name" value="HYDROLASE ALPHA/BETA FOLD FAMILY"/>
    <property type="match status" value="1"/>
</dbReference>
<dbReference type="EMBL" id="ML976765">
    <property type="protein sequence ID" value="KAF1965283.1"/>
    <property type="molecule type" value="Genomic_DNA"/>
</dbReference>
<protein>
    <submittedName>
        <fullName evidence="2">Alpha/beta-hydrolase</fullName>
    </submittedName>
</protein>
<dbReference type="OrthoDB" id="8119704at2759"/>
<dbReference type="InterPro" id="IPR029058">
    <property type="entry name" value="AB_hydrolase_fold"/>
</dbReference>
<evidence type="ECO:0000313" key="3">
    <source>
        <dbReference type="Proteomes" id="UP000800036"/>
    </source>
</evidence>
<keyword evidence="3" id="KW-1185">Reference proteome</keyword>
<proteinExistence type="predicted"/>
<name>A0A6A5UJA2_9PLEO</name>
<dbReference type="InterPro" id="IPR000073">
    <property type="entry name" value="AB_hydrolase_1"/>
</dbReference>
<dbReference type="Proteomes" id="UP000800036">
    <property type="component" value="Unassembled WGS sequence"/>
</dbReference>
<evidence type="ECO:0000313" key="2">
    <source>
        <dbReference type="EMBL" id="KAF1965283.1"/>
    </source>
</evidence>
<gene>
    <name evidence="2" type="ORF">BU23DRAFT_561216</name>
</gene>